<protein>
    <submittedName>
        <fullName evidence="1">Otoferlin</fullName>
    </submittedName>
</protein>
<dbReference type="WBParaSite" id="MCU_002142-RA">
    <property type="protein sequence ID" value="MCU_002142-RA"/>
    <property type="gene ID" value="MCU_002142"/>
</dbReference>
<accession>A0A5K3EPZ7</accession>
<dbReference type="AlphaFoldDB" id="A0A5K3EPZ7"/>
<reference evidence="1" key="1">
    <citation type="submission" date="2019-11" db="UniProtKB">
        <authorList>
            <consortium name="WormBaseParasite"/>
        </authorList>
    </citation>
    <scope>IDENTIFICATION</scope>
</reference>
<evidence type="ECO:0000313" key="1">
    <source>
        <dbReference type="WBParaSite" id="MCU_002142-RA"/>
    </source>
</evidence>
<sequence>MTPDHQTMLYTEASEPIVCSSSGQFIYELLWPTEHYPLLDQVQVEMDPHQDIDRLPYLANSFPLDLHFAWMDLKEDLERLGTAVYVRCRLSNRSSMLRALKFLLYINSNKWHHYLLRWGCEISLRPLRILNRMAFIQHTCLLSFEQAT</sequence>
<organism evidence="1">
    <name type="scientific">Mesocestoides corti</name>
    <name type="common">Flatworm</name>
    <dbReference type="NCBI Taxonomy" id="53468"/>
    <lineage>
        <taxon>Eukaryota</taxon>
        <taxon>Metazoa</taxon>
        <taxon>Spiralia</taxon>
        <taxon>Lophotrochozoa</taxon>
        <taxon>Platyhelminthes</taxon>
        <taxon>Cestoda</taxon>
        <taxon>Eucestoda</taxon>
        <taxon>Cyclophyllidea</taxon>
        <taxon>Mesocestoididae</taxon>
        <taxon>Mesocestoides</taxon>
    </lineage>
</organism>
<proteinExistence type="predicted"/>
<name>A0A5K3EPZ7_MESCO</name>